<feature type="region of interest" description="Disordered" evidence="2">
    <location>
        <begin position="76"/>
        <end position="96"/>
    </location>
</feature>
<dbReference type="GO" id="GO:0043130">
    <property type="term" value="F:ubiquitin binding"/>
    <property type="evidence" value="ECO:0007669"/>
    <property type="project" value="TreeGrafter"/>
</dbReference>
<feature type="region of interest" description="Disordered" evidence="2">
    <location>
        <begin position="302"/>
        <end position="355"/>
    </location>
</feature>
<dbReference type="Pfam" id="PF00789">
    <property type="entry name" value="UBX"/>
    <property type="match status" value="1"/>
</dbReference>
<dbReference type="Gene3D" id="1.10.8.10">
    <property type="entry name" value="DNA helicase RuvA subunit, C-terminal domain"/>
    <property type="match status" value="1"/>
</dbReference>
<dbReference type="SUPFAM" id="SSF54236">
    <property type="entry name" value="Ubiquitin-like"/>
    <property type="match status" value="1"/>
</dbReference>
<feature type="domain" description="UBX" evidence="3">
    <location>
        <begin position="377"/>
        <end position="472"/>
    </location>
</feature>
<dbReference type="Pfam" id="PF21021">
    <property type="entry name" value="FAF1"/>
    <property type="match status" value="1"/>
</dbReference>
<dbReference type="PANTHER" id="PTHR23322">
    <property type="entry name" value="FAS-ASSOCIATED PROTEIN"/>
    <property type="match status" value="1"/>
</dbReference>
<protein>
    <recommendedName>
        <fullName evidence="3">UBX domain-containing protein</fullName>
    </recommendedName>
</protein>
<sequence length="481" mass="55777">MVALDALDEEQKVTLSQYQTITETKDLDEALGQLIEHGWDLRVKAIEYKYEVNHSGTAREELEKEVADSNITSTLRKRHTTSMTSNSSATATPPPTATNIPSSLNFMSILLWPFGIAWNITWSILSFASRIWSQRQSITAHREPRDARVLAYEFKQTFESKHGKRHVEFFQGGYSQALEKARKELKFLLVILQSDDHDDTDLFCKETLTSRHMIDYLKEKNILVWGGNVKEAESHKVSYTLQATAYPFMALIGLQKPLGSSSPKMTVIERIEGPCDTEELIHQLDAAIDRHGAVLNRLKNERDQRELERQLRDDQDKAYRESLKADQEKARKAQEEKDALAKAEEEERQRERDEEMYKQKKEVYIRYLYTQLPQEPKEGKMTKLSFRLADGDRVVRLFSENDSLETLYRFVEVYPLLKANEHVEPCNTMPEDYTHKYLFKIHSPYPRMEYESDKDKKLANVPSLWPSATLVVDAVDDDDEV</sequence>
<dbReference type="EMBL" id="JAANIT010000284">
    <property type="protein sequence ID" value="KAG1549448.1"/>
    <property type="molecule type" value="Genomic_DNA"/>
</dbReference>
<dbReference type="PROSITE" id="PS50033">
    <property type="entry name" value="UBX"/>
    <property type="match status" value="1"/>
</dbReference>
<dbReference type="SMART" id="SM00594">
    <property type="entry name" value="UAS"/>
    <property type="match status" value="1"/>
</dbReference>
<proteinExistence type="predicted"/>
<gene>
    <name evidence="4" type="ORF">G6F51_003048</name>
</gene>
<dbReference type="InterPro" id="IPR049483">
    <property type="entry name" value="FAF1_2-like_UAS"/>
</dbReference>
<evidence type="ECO:0000256" key="1">
    <source>
        <dbReference type="ARBA" id="ARBA00023054"/>
    </source>
</evidence>
<dbReference type="GO" id="GO:0036503">
    <property type="term" value="P:ERAD pathway"/>
    <property type="evidence" value="ECO:0007669"/>
    <property type="project" value="TreeGrafter"/>
</dbReference>
<evidence type="ECO:0000256" key="2">
    <source>
        <dbReference type="SAM" id="MobiDB-lite"/>
    </source>
</evidence>
<dbReference type="InterPro" id="IPR050730">
    <property type="entry name" value="UBX_domain-protein"/>
</dbReference>
<dbReference type="InterPro" id="IPR001012">
    <property type="entry name" value="UBX_dom"/>
</dbReference>
<dbReference type="InterPro" id="IPR029071">
    <property type="entry name" value="Ubiquitin-like_domsf"/>
</dbReference>
<dbReference type="OrthoDB" id="1026733at2759"/>
<dbReference type="AlphaFoldDB" id="A0A9P6YIH7"/>
<dbReference type="SUPFAM" id="SSF52833">
    <property type="entry name" value="Thioredoxin-like"/>
    <property type="match status" value="1"/>
</dbReference>
<dbReference type="GO" id="GO:0005783">
    <property type="term" value="C:endoplasmic reticulum"/>
    <property type="evidence" value="ECO:0007669"/>
    <property type="project" value="TreeGrafter"/>
</dbReference>
<dbReference type="InterPro" id="IPR006577">
    <property type="entry name" value="UAS"/>
</dbReference>
<accession>A0A9P6YIH7</accession>
<evidence type="ECO:0000313" key="4">
    <source>
        <dbReference type="EMBL" id="KAG1549448.1"/>
    </source>
</evidence>
<dbReference type="CDD" id="cd01767">
    <property type="entry name" value="UBX"/>
    <property type="match status" value="1"/>
</dbReference>
<dbReference type="InterPro" id="IPR036249">
    <property type="entry name" value="Thioredoxin-like_sf"/>
</dbReference>
<name>A0A9P6YIH7_RHIOR</name>
<dbReference type="Proteomes" id="UP000717996">
    <property type="component" value="Unassembled WGS sequence"/>
</dbReference>
<dbReference type="SMART" id="SM00166">
    <property type="entry name" value="UBX"/>
    <property type="match status" value="1"/>
</dbReference>
<dbReference type="Gene3D" id="3.10.20.90">
    <property type="entry name" value="Phosphatidylinositol 3-kinase Catalytic Subunit, Chain A, domain 1"/>
    <property type="match status" value="1"/>
</dbReference>
<dbReference type="PANTHER" id="PTHR23322:SF1">
    <property type="entry name" value="FAS-ASSOCIATED FACTOR 2"/>
    <property type="match status" value="1"/>
</dbReference>
<keyword evidence="1" id="KW-0175">Coiled coil</keyword>
<evidence type="ECO:0000259" key="3">
    <source>
        <dbReference type="PROSITE" id="PS50033"/>
    </source>
</evidence>
<feature type="compositionally biased region" description="Low complexity" evidence="2">
    <location>
        <begin position="81"/>
        <end position="96"/>
    </location>
</feature>
<dbReference type="Gene3D" id="3.40.30.10">
    <property type="entry name" value="Glutaredoxin"/>
    <property type="match status" value="1"/>
</dbReference>
<evidence type="ECO:0000313" key="5">
    <source>
        <dbReference type="Proteomes" id="UP000717996"/>
    </source>
</evidence>
<comment type="caution">
    <text evidence="4">The sequence shown here is derived from an EMBL/GenBank/DDBJ whole genome shotgun (WGS) entry which is preliminary data.</text>
</comment>
<organism evidence="4 5">
    <name type="scientific">Rhizopus oryzae</name>
    <name type="common">Mucormycosis agent</name>
    <name type="synonym">Rhizopus arrhizus var. delemar</name>
    <dbReference type="NCBI Taxonomy" id="64495"/>
    <lineage>
        <taxon>Eukaryota</taxon>
        <taxon>Fungi</taxon>
        <taxon>Fungi incertae sedis</taxon>
        <taxon>Mucoromycota</taxon>
        <taxon>Mucoromycotina</taxon>
        <taxon>Mucoromycetes</taxon>
        <taxon>Mucorales</taxon>
        <taxon>Mucorineae</taxon>
        <taxon>Rhizopodaceae</taxon>
        <taxon>Rhizopus</taxon>
    </lineage>
</organism>
<reference evidence="4" key="1">
    <citation type="journal article" date="2020" name="Microb. Genom.">
        <title>Genetic diversity of clinical and environmental Mucorales isolates obtained from an investigation of mucormycosis cases among solid organ transplant recipients.</title>
        <authorList>
            <person name="Nguyen M.H."/>
            <person name="Kaul D."/>
            <person name="Muto C."/>
            <person name="Cheng S.J."/>
            <person name="Richter R.A."/>
            <person name="Bruno V.M."/>
            <person name="Liu G."/>
            <person name="Beyhan S."/>
            <person name="Sundermann A.J."/>
            <person name="Mounaud S."/>
            <person name="Pasculle A.W."/>
            <person name="Nierman W.C."/>
            <person name="Driscoll E."/>
            <person name="Cumbie R."/>
            <person name="Clancy C.J."/>
            <person name="Dupont C.L."/>
        </authorList>
    </citation>
    <scope>NUCLEOTIDE SEQUENCE</scope>
    <source>
        <strain evidence="4">GL16</strain>
    </source>
</reference>